<keyword evidence="4 8" id="KW-0285">Flavoprotein</keyword>
<dbReference type="EMBL" id="OMOH01000006">
    <property type="protein sequence ID" value="SPF68725.1"/>
    <property type="molecule type" value="Genomic_DNA"/>
</dbReference>
<dbReference type="GO" id="GO:0071949">
    <property type="term" value="F:FAD binding"/>
    <property type="evidence" value="ECO:0007669"/>
    <property type="project" value="TreeGrafter"/>
</dbReference>
<reference evidence="11" key="1">
    <citation type="submission" date="2018-02" db="EMBL/GenBank/DDBJ databases">
        <authorList>
            <person name="Hornung B."/>
        </authorList>
    </citation>
    <scope>NUCLEOTIDE SEQUENCE [LARGE SCALE GENOMIC DNA]</scope>
</reference>
<dbReference type="SUPFAM" id="SSF51730">
    <property type="entry name" value="FAD-linked oxidoreductase"/>
    <property type="match status" value="1"/>
</dbReference>
<evidence type="ECO:0000256" key="6">
    <source>
        <dbReference type="ARBA" id="ARBA00023002"/>
    </source>
</evidence>
<dbReference type="AlphaFoldDB" id="A0A375I239"/>
<evidence type="ECO:0000256" key="8">
    <source>
        <dbReference type="RuleBase" id="RU003862"/>
    </source>
</evidence>
<accession>A0A375I239</accession>
<keyword evidence="6 8" id="KW-0560">Oxidoreductase</keyword>
<dbReference type="InterPro" id="IPR003171">
    <property type="entry name" value="Mehydrof_redctse-like"/>
</dbReference>
<dbReference type="Pfam" id="PF02219">
    <property type="entry name" value="MTHFR"/>
    <property type="match status" value="1"/>
</dbReference>
<name>A0A375I239_9ACTN</name>
<dbReference type="CDD" id="cd00537">
    <property type="entry name" value="MTHFR"/>
    <property type="match status" value="1"/>
</dbReference>
<dbReference type="Proteomes" id="UP000265962">
    <property type="component" value="Unassembled WGS sequence"/>
</dbReference>
<evidence type="ECO:0000256" key="2">
    <source>
        <dbReference type="ARBA" id="ARBA00004777"/>
    </source>
</evidence>
<comment type="cofactor">
    <cofactor evidence="1 8">
        <name>FAD</name>
        <dbReference type="ChEBI" id="CHEBI:57692"/>
    </cofactor>
</comment>
<proteinExistence type="inferred from homology"/>
<keyword evidence="11" id="KW-1185">Reference proteome</keyword>
<evidence type="ECO:0000313" key="10">
    <source>
        <dbReference type="EMBL" id="SPF68725.1"/>
    </source>
</evidence>
<dbReference type="OrthoDB" id="9812555at2"/>
<gene>
    <name evidence="10" type="ORF">PROPJV5_1700</name>
</gene>
<evidence type="ECO:0000256" key="1">
    <source>
        <dbReference type="ARBA" id="ARBA00001974"/>
    </source>
</evidence>
<keyword evidence="5 8" id="KW-0274">FAD</keyword>
<dbReference type="InterPro" id="IPR029041">
    <property type="entry name" value="FAD-linked_oxidoreductase-like"/>
</dbReference>
<dbReference type="GO" id="GO:0009086">
    <property type="term" value="P:methionine biosynthetic process"/>
    <property type="evidence" value="ECO:0007669"/>
    <property type="project" value="TreeGrafter"/>
</dbReference>
<evidence type="ECO:0000256" key="3">
    <source>
        <dbReference type="ARBA" id="ARBA00006743"/>
    </source>
</evidence>
<dbReference type="Gene3D" id="3.20.20.220">
    <property type="match status" value="1"/>
</dbReference>
<protein>
    <recommendedName>
        <fullName evidence="8">Methylenetetrahydrofolate reductase</fullName>
    </recommendedName>
</protein>
<comment type="pathway">
    <text evidence="2 8">One-carbon metabolism; tetrahydrofolate interconversion.</text>
</comment>
<evidence type="ECO:0000256" key="7">
    <source>
        <dbReference type="ARBA" id="ARBA00048628"/>
    </source>
</evidence>
<comment type="catalytic activity">
    <reaction evidence="7">
        <text>(6S)-5-methyl-5,6,7,8-tetrahydrofolate + NAD(+) = (6R)-5,10-methylene-5,6,7,8-tetrahydrofolate + NADH + H(+)</text>
        <dbReference type="Rhea" id="RHEA:19821"/>
        <dbReference type="ChEBI" id="CHEBI:15378"/>
        <dbReference type="ChEBI" id="CHEBI:15636"/>
        <dbReference type="ChEBI" id="CHEBI:18608"/>
        <dbReference type="ChEBI" id="CHEBI:57540"/>
        <dbReference type="ChEBI" id="CHEBI:57945"/>
        <dbReference type="EC" id="1.5.1.54"/>
    </reaction>
    <physiologicalReaction direction="right-to-left" evidence="7">
        <dbReference type="Rhea" id="RHEA:19823"/>
    </physiologicalReaction>
</comment>
<dbReference type="PANTHER" id="PTHR45754:SF3">
    <property type="entry name" value="METHYLENETETRAHYDROFOLATE REDUCTASE (NADPH)"/>
    <property type="match status" value="1"/>
</dbReference>
<sequence length="327" mass="35906">MDTPSSLTGTGRLRGVQHEYRPDAVTPQDRLDFRPDETIAQLLARTDRPTISAEFFPPRDDEGQAVLHRSIEQLEPLHPDFVSVTYGANGSSRERTLDAVRDILASTRLRVMGHLTCTGQSVDELKAVIDGYGEMGVRHILAVRGDMPGGPLVPWQRHPQGLSNATELVELIKSRGEFCVGVGAFPDVHQGSTAENDVRVLCDKQAAGAEFAITQLFFRPANYRLLVERLRAAGCRMPVIAGMMPVTTIRQVDKFAELSGAPLPEEMVARLQSVADDPEQVRLTGAQICAELARELLADGAPGIQFFTQNRSAATRRILAMLEEGRR</sequence>
<dbReference type="GO" id="GO:0005829">
    <property type="term" value="C:cytosol"/>
    <property type="evidence" value="ECO:0007669"/>
    <property type="project" value="TreeGrafter"/>
</dbReference>
<dbReference type="GO" id="GO:0106312">
    <property type="term" value="F:methylenetetrahydrofolate reductase (NADH) activity"/>
    <property type="evidence" value="ECO:0007669"/>
    <property type="project" value="UniProtKB-EC"/>
</dbReference>
<comment type="similarity">
    <text evidence="3 8">Belongs to the methylenetetrahydrofolate reductase family.</text>
</comment>
<evidence type="ECO:0000256" key="4">
    <source>
        <dbReference type="ARBA" id="ARBA00022630"/>
    </source>
</evidence>
<evidence type="ECO:0000313" key="11">
    <source>
        <dbReference type="Proteomes" id="UP000265962"/>
    </source>
</evidence>
<dbReference type="GO" id="GO:0035999">
    <property type="term" value="P:tetrahydrofolate interconversion"/>
    <property type="evidence" value="ECO:0007669"/>
    <property type="project" value="UniProtKB-UniPathway"/>
</dbReference>
<organism evidence="10 11">
    <name type="scientific">Propionibacterium ruminifibrarum</name>
    <dbReference type="NCBI Taxonomy" id="1962131"/>
    <lineage>
        <taxon>Bacteria</taxon>
        <taxon>Bacillati</taxon>
        <taxon>Actinomycetota</taxon>
        <taxon>Actinomycetes</taxon>
        <taxon>Propionibacteriales</taxon>
        <taxon>Propionibacteriaceae</taxon>
        <taxon>Propionibacterium</taxon>
    </lineage>
</organism>
<dbReference type="PANTHER" id="PTHR45754">
    <property type="entry name" value="METHYLENETETRAHYDROFOLATE REDUCTASE"/>
    <property type="match status" value="1"/>
</dbReference>
<feature type="region of interest" description="Disordered" evidence="9">
    <location>
        <begin position="1"/>
        <end position="30"/>
    </location>
</feature>
<dbReference type="UniPathway" id="UPA00193"/>
<evidence type="ECO:0000256" key="5">
    <source>
        <dbReference type="ARBA" id="ARBA00022827"/>
    </source>
</evidence>
<evidence type="ECO:0000256" key="9">
    <source>
        <dbReference type="SAM" id="MobiDB-lite"/>
    </source>
</evidence>